<gene>
    <name evidence="3" type="ORF">CXF42_04930</name>
</gene>
<dbReference type="EMBL" id="PQNQ01000010">
    <property type="protein sequence ID" value="RRQ04283.1"/>
    <property type="molecule type" value="Genomic_DNA"/>
</dbReference>
<evidence type="ECO:0000256" key="1">
    <source>
        <dbReference type="SAM" id="MobiDB-lite"/>
    </source>
</evidence>
<feature type="compositionally biased region" description="Basic residues" evidence="1">
    <location>
        <begin position="90"/>
        <end position="99"/>
    </location>
</feature>
<dbReference type="Gene3D" id="3.40.50.150">
    <property type="entry name" value="Vaccinia Virus protein VP39"/>
    <property type="match status" value="1"/>
</dbReference>
<dbReference type="PANTHER" id="PTHR43591">
    <property type="entry name" value="METHYLTRANSFERASE"/>
    <property type="match status" value="1"/>
</dbReference>
<feature type="compositionally biased region" description="Basic residues" evidence="1">
    <location>
        <begin position="39"/>
        <end position="56"/>
    </location>
</feature>
<evidence type="ECO:0000313" key="4">
    <source>
        <dbReference type="Proteomes" id="UP000278422"/>
    </source>
</evidence>
<proteinExistence type="predicted"/>
<evidence type="ECO:0000259" key="2">
    <source>
        <dbReference type="Pfam" id="PF08242"/>
    </source>
</evidence>
<dbReference type="CDD" id="cd02440">
    <property type="entry name" value="AdoMet_MTases"/>
    <property type="match status" value="1"/>
</dbReference>
<dbReference type="PANTHER" id="PTHR43591:SF24">
    <property type="entry name" value="2-METHOXY-6-POLYPRENYL-1,4-BENZOQUINOL METHYLASE, MITOCHONDRIAL"/>
    <property type="match status" value="1"/>
</dbReference>
<dbReference type="AlphaFoldDB" id="A0A426Q5I8"/>
<name>A0A426Q5I8_9CORY</name>
<keyword evidence="4" id="KW-1185">Reference proteome</keyword>
<feature type="region of interest" description="Disordered" evidence="1">
    <location>
        <begin position="17"/>
        <end position="174"/>
    </location>
</feature>
<reference evidence="3 4" key="1">
    <citation type="submission" date="2018-01" db="EMBL/GenBank/DDBJ databases">
        <title>Twenty Corynebacterium bovis Genomes.</title>
        <authorList>
            <person name="Gulvik C.A."/>
        </authorList>
    </citation>
    <scope>NUCLEOTIDE SEQUENCE [LARGE SCALE GENOMIC DNA]</scope>
    <source>
        <strain evidence="3 4">16-2004</strain>
    </source>
</reference>
<feature type="compositionally biased region" description="Basic and acidic residues" evidence="1">
    <location>
        <begin position="78"/>
        <end position="87"/>
    </location>
</feature>
<evidence type="ECO:0000313" key="3">
    <source>
        <dbReference type="EMBL" id="RRQ04283.1"/>
    </source>
</evidence>
<dbReference type="GO" id="GO:0008168">
    <property type="term" value="F:methyltransferase activity"/>
    <property type="evidence" value="ECO:0007669"/>
    <property type="project" value="TreeGrafter"/>
</dbReference>
<protein>
    <recommendedName>
        <fullName evidence="2">Methyltransferase type 12 domain-containing protein</fullName>
    </recommendedName>
</protein>
<dbReference type="InterPro" id="IPR029063">
    <property type="entry name" value="SAM-dependent_MTases_sf"/>
</dbReference>
<dbReference type="InterPro" id="IPR013217">
    <property type="entry name" value="Methyltransf_12"/>
</dbReference>
<accession>A0A426Q5I8</accession>
<dbReference type="Proteomes" id="UP000278422">
    <property type="component" value="Unassembled WGS sequence"/>
</dbReference>
<dbReference type="Pfam" id="PF08242">
    <property type="entry name" value="Methyltransf_12"/>
    <property type="match status" value="1"/>
</dbReference>
<sequence>MLHEVPDPRAALATLRSALAPGGCARRRRDGRPAPAPPRRPRGTRVPSPRRHRRSQPRVPPGLDPHPRRQRLHLGHRTPADRRRDVRPGQPRRRLRRARAHEARPRGPRGAVRRGPAGLRHHPVGPRERGVVPPPPAPRRRHRVRAQPPHPLDGPRPGAAVSDRRQPGRGTAADLQGRLDRYWSGRATAYTERQRRDARAASDLRVWTDRWSRVLPGPPGRVLDVGTGSGYLAFLLADLGYDVTGIDLSQGMLAVARDRVREAADGDTRAPRFVEDDAVAPARVRGPFDAVVGRYVLWTLRDPVAAVRRWMTLLAPGGTVACADAAWYPGGIDPGTTVESTDGPDAFVRTYSTATLDALPLARARDADDFASVLTDAGLADVEVVPVPELAELDRRFGMSPGHESRPQFIVTGRRP</sequence>
<organism evidence="3 4">
    <name type="scientific">Corynebacterium bovis</name>
    <dbReference type="NCBI Taxonomy" id="36808"/>
    <lineage>
        <taxon>Bacteria</taxon>
        <taxon>Bacillati</taxon>
        <taxon>Actinomycetota</taxon>
        <taxon>Actinomycetes</taxon>
        <taxon>Mycobacteriales</taxon>
        <taxon>Corynebacteriaceae</taxon>
        <taxon>Corynebacterium</taxon>
    </lineage>
</organism>
<feature type="domain" description="Methyltransferase type 12" evidence="2">
    <location>
        <begin position="223"/>
        <end position="319"/>
    </location>
</feature>
<dbReference type="SUPFAM" id="SSF53335">
    <property type="entry name" value="S-adenosyl-L-methionine-dependent methyltransferases"/>
    <property type="match status" value="1"/>
</dbReference>
<comment type="caution">
    <text evidence="3">The sequence shown here is derived from an EMBL/GenBank/DDBJ whole genome shotgun (WGS) entry which is preliminary data.</text>
</comment>
<feature type="compositionally biased region" description="Low complexity" evidence="1">
    <location>
        <begin position="108"/>
        <end position="118"/>
    </location>
</feature>